<organism evidence="2 3">
    <name type="scientific">Cryptococcus floricola</name>
    <dbReference type="NCBI Taxonomy" id="2591691"/>
    <lineage>
        <taxon>Eukaryota</taxon>
        <taxon>Fungi</taxon>
        <taxon>Dikarya</taxon>
        <taxon>Basidiomycota</taxon>
        <taxon>Agaricomycotina</taxon>
        <taxon>Tremellomycetes</taxon>
        <taxon>Tremellales</taxon>
        <taxon>Cryptococcaceae</taxon>
        <taxon>Cryptococcus</taxon>
    </lineage>
</organism>
<comment type="caution">
    <text evidence="2">The sequence shown here is derived from an EMBL/GenBank/DDBJ whole genome shotgun (WGS) entry which is preliminary data.</text>
</comment>
<accession>A0A5D3AQ69</accession>
<evidence type="ECO:0000256" key="1">
    <source>
        <dbReference type="SAM" id="MobiDB-lite"/>
    </source>
</evidence>
<protein>
    <submittedName>
        <fullName evidence="2">Uncharacterized protein</fullName>
    </submittedName>
</protein>
<proteinExistence type="predicted"/>
<gene>
    <name evidence="2" type="ORF">B9479_007079</name>
</gene>
<name>A0A5D3AQ69_9TREE</name>
<feature type="compositionally biased region" description="Polar residues" evidence="1">
    <location>
        <begin position="1"/>
        <end position="13"/>
    </location>
</feature>
<feature type="region of interest" description="Disordered" evidence="1">
    <location>
        <begin position="1"/>
        <end position="21"/>
    </location>
</feature>
<dbReference type="EMBL" id="NIDF01000141">
    <property type="protein sequence ID" value="TYJ52321.1"/>
    <property type="molecule type" value="Genomic_DNA"/>
</dbReference>
<evidence type="ECO:0000313" key="2">
    <source>
        <dbReference type="EMBL" id="TYJ52321.1"/>
    </source>
</evidence>
<evidence type="ECO:0000313" key="3">
    <source>
        <dbReference type="Proteomes" id="UP000322245"/>
    </source>
</evidence>
<dbReference type="Proteomes" id="UP000322245">
    <property type="component" value="Unassembled WGS sequence"/>
</dbReference>
<sequence>MSANEENQHYQSQDEADDDNVVYDDVVEVPSEYEVDEFTRPYISSQGDSVHLHPIMFYIKTADGTQRSGFLPPDIIAKSIKIWMNDLDDDGDERVSALTDALSEVIINDAPPTPGGESFMDLNSIPAELMKRNVIVPLQANSSDEETDDKKPSWLVLRQYPISRLEGLAKSFGGDEDPSIAESINQTCPSLEYMPQFYESRTGTALGVNANIAHECTGPGFSDFFYEPYRGMVMHGNKDIGMGIARGVTSFAKKTVFGITDSITKLTGSIGKGLSAATYVDQLMNASLVMIATNERQVVS</sequence>
<reference evidence="2 3" key="1">
    <citation type="submission" date="2017-05" db="EMBL/GenBank/DDBJ databases">
        <title>The Genome Sequence of Tsuchiyaea wingfieldii DSM 27421.</title>
        <authorList>
            <person name="Cuomo C."/>
            <person name="Passer A."/>
            <person name="Billmyre B."/>
            <person name="Heitman J."/>
        </authorList>
    </citation>
    <scope>NUCLEOTIDE SEQUENCE [LARGE SCALE GENOMIC DNA]</scope>
    <source>
        <strain evidence="2 3">DSM 27421</strain>
    </source>
</reference>
<dbReference type="AlphaFoldDB" id="A0A5D3AQ69"/>
<keyword evidence="3" id="KW-1185">Reference proteome</keyword>